<dbReference type="Proteomes" id="UP000184330">
    <property type="component" value="Unassembled WGS sequence"/>
</dbReference>
<name>A0A1L7XZ29_9HELO</name>
<dbReference type="PANTHER" id="PTHR12598">
    <property type="entry name" value="COPPER HOMEOSTASIS PROTEIN CUTC"/>
    <property type="match status" value="1"/>
</dbReference>
<dbReference type="AlphaFoldDB" id="A0A1L7XZ29"/>
<dbReference type="STRING" id="576137.A0A1L7XZ29"/>
<evidence type="ECO:0000256" key="1">
    <source>
        <dbReference type="ARBA" id="ARBA00007768"/>
    </source>
</evidence>
<protein>
    <recommendedName>
        <fullName evidence="2">Copper homeostasis protein cutC homolog</fullName>
    </recommendedName>
</protein>
<dbReference type="PANTHER" id="PTHR12598:SF0">
    <property type="entry name" value="COPPER HOMEOSTASIS PROTEIN CUTC HOMOLOG"/>
    <property type="match status" value="1"/>
</dbReference>
<gene>
    <name evidence="3" type="ORF">PAC_20116</name>
</gene>
<dbReference type="InterPro" id="IPR005627">
    <property type="entry name" value="CutC-like"/>
</dbReference>
<comment type="similarity">
    <text evidence="1">Belongs to the CutC family.</text>
</comment>
<evidence type="ECO:0000256" key="2">
    <source>
        <dbReference type="ARBA" id="ARBA00019014"/>
    </source>
</evidence>
<organism evidence="3 4">
    <name type="scientific">Phialocephala subalpina</name>
    <dbReference type="NCBI Taxonomy" id="576137"/>
    <lineage>
        <taxon>Eukaryota</taxon>
        <taxon>Fungi</taxon>
        <taxon>Dikarya</taxon>
        <taxon>Ascomycota</taxon>
        <taxon>Pezizomycotina</taxon>
        <taxon>Leotiomycetes</taxon>
        <taxon>Helotiales</taxon>
        <taxon>Mollisiaceae</taxon>
        <taxon>Phialocephala</taxon>
        <taxon>Phialocephala fortinii species complex</taxon>
    </lineage>
</organism>
<dbReference type="Pfam" id="PF03932">
    <property type="entry name" value="CutC"/>
    <property type="match status" value="1"/>
</dbReference>
<evidence type="ECO:0000313" key="3">
    <source>
        <dbReference type="EMBL" id="CZR70215.1"/>
    </source>
</evidence>
<reference evidence="3 4" key="1">
    <citation type="submission" date="2016-03" db="EMBL/GenBank/DDBJ databases">
        <authorList>
            <person name="Ploux O."/>
        </authorList>
    </citation>
    <scope>NUCLEOTIDE SEQUENCE [LARGE SCALE GENOMIC DNA]</scope>
    <source>
        <strain evidence="3 4">UAMH 11012</strain>
    </source>
</reference>
<accession>A0A1L7XZ29</accession>
<evidence type="ECO:0000313" key="4">
    <source>
        <dbReference type="Proteomes" id="UP000184330"/>
    </source>
</evidence>
<dbReference type="GO" id="GO:0005507">
    <property type="term" value="F:copper ion binding"/>
    <property type="evidence" value="ECO:0007669"/>
    <property type="project" value="TreeGrafter"/>
</dbReference>
<dbReference type="HAMAP" id="MF_00795">
    <property type="entry name" value="CutC"/>
    <property type="match status" value="1"/>
</dbReference>
<keyword evidence="4" id="KW-1185">Reference proteome</keyword>
<proteinExistence type="inferred from homology"/>
<dbReference type="SUPFAM" id="SSF110395">
    <property type="entry name" value="CutC-like"/>
    <property type="match status" value="1"/>
</dbReference>
<dbReference type="InterPro" id="IPR036822">
    <property type="entry name" value="CutC-like_dom_sf"/>
</dbReference>
<dbReference type="OrthoDB" id="7392499at2759"/>
<sequence length="223" mass="24186">MPLLEIACFNVESALIAQTSGADRIELCKDQQLGGTTPLLPDFLELKKNVEIPVNVMIRPRGGNFVYVNEELQQMEKELGMFIKAGTDGFVFGILDEGKVDVERCRYLVEKAKGRPCTFHRAFDEIAEDDMLEQLVVLIECGFRAVLTSGGKKNAVEGSEVLKKVVDAANGRIDVIVGGGVRSTNLQVLKEDTGAGTFHSSAIVAGGEVASKEEVMALKILVK</sequence>
<dbReference type="Gene3D" id="3.20.20.380">
    <property type="entry name" value="Copper homeostasis (CutC) domain"/>
    <property type="match status" value="1"/>
</dbReference>
<dbReference type="EMBL" id="FJOG01000108">
    <property type="protein sequence ID" value="CZR70215.1"/>
    <property type="molecule type" value="Genomic_DNA"/>
</dbReference>